<accession>A0AAW6RFF0</accession>
<sequence length="312" mass="32837">MPVSGNAFLHWLTPRRLMAASAAVACAAIALKALAWQLTGSVGLLSDALESVVNLAGAGFGLLMLTVASRPADEGHPYGHYKAEYFASAFEGLLILAAAAAIAWAALPRLAQPQPVALAGWGLALSVGSSALNGALAWLMLRAARVHRSLALQADARHLLTDVWTSAGVLAGVLLAPLTGWLWLDPLMALLVALNILREGFGLLWRSSQGLMDEAVQAETLAQIQAVLARFAADGVARFDHVRTRQAGQRRFADLHMHLPPEWTLTQAAALRAQVAAALAEGVPGLCALIQILPPEPDETAASPSSEESRLP</sequence>
<dbReference type="Gene3D" id="1.20.1510.10">
    <property type="entry name" value="Cation efflux protein transmembrane domain"/>
    <property type="match status" value="1"/>
</dbReference>
<dbReference type="GO" id="GO:0015093">
    <property type="term" value="F:ferrous iron transmembrane transporter activity"/>
    <property type="evidence" value="ECO:0007669"/>
    <property type="project" value="TreeGrafter"/>
</dbReference>
<feature type="transmembrane region" description="Helical" evidence="7">
    <location>
        <begin position="162"/>
        <end position="181"/>
    </location>
</feature>
<dbReference type="InterPro" id="IPR027469">
    <property type="entry name" value="Cation_efflux_TMD_sf"/>
</dbReference>
<evidence type="ECO:0000256" key="6">
    <source>
        <dbReference type="ARBA" id="ARBA00023136"/>
    </source>
</evidence>
<evidence type="ECO:0000259" key="8">
    <source>
        <dbReference type="Pfam" id="PF01545"/>
    </source>
</evidence>
<dbReference type="PANTHER" id="PTHR43840:SF15">
    <property type="entry name" value="MITOCHONDRIAL METAL TRANSPORTER 1-RELATED"/>
    <property type="match status" value="1"/>
</dbReference>
<dbReference type="GO" id="GO:0015341">
    <property type="term" value="F:zinc efflux antiporter activity"/>
    <property type="evidence" value="ECO:0007669"/>
    <property type="project" value="TreeGrafter"/>
</dbReference>
<dbReference type="SUPFAM" id="SSF160240">
    <property type="entry name" value="Cation efflux protein cytoplasmic domain-like"/>
    <property type="match status" value="1"/>
</dbReference>
<comment type="caution">
    <text evidence="10">The sequence shown here is derived from an EMBL/GenBank/DDBJ whole genome shotgun (WGS) entry which is preliminary data.</text>
</comment>
<dbReference type="SUPFAM" id="SSF161111">
    <property type="entry name" value="Cation efflux protein transmembrane domain-like"/>
    <property type="match status" value="1"/>
</dbReference>
<evidence type="ECO:0000256" key="3">
    <source>
        <dbReference type="ARBA" id="ARBA00022448"/>
    </source>
</evidence>
<evidence type="ECO:0000256" key="4">
    <source>
        <dbReference type="ARBA" id="ARBA00022692"/>
    </source>
</evidence>
<dbReference type="GO" id="GO:0005886">
    <property type="term" value="C:plasma membrane"/>
    <property type="evidence" value="ECO:0007669"/>
    <property type="project" value="TreeGrafter"/>
</dbReference>
<feature type="domain" description="Cation efflux protein cytoplasmic" evidence="9">
    <location>
        <begin position="218"/>
        <end position="294"/>
    </location>
</feature>
<protein>
    <submittedName>
        <fullName evidence="10">Cation diffusion facilitator family transporter</fullName>
    </submittedName>
</protein>
<evidence type="ECO:0000313" key="11">
    <source>
        <dbReference type="Proteomes" id="UP001237156"/>
    </source>
</evidence>
<evidence type="ECO:0000256" key="1">
    <source>
        <dbReference type="ARBA" id="ARBA00004141"/>
    </source>
</evidence>
<dbReference type="InterPro" id="IPR050291">
    <property type="entry name" value="CDF_Transporter"/>
</dbReference>
<keyword evidence="3" id="KW-0813">Transport</keyword>
<gene>
    <name evidence="10" type="ORF">QB898_05250</name>
</gene>
<evidence type="ECO:0000256" key="5">
    <source>
        <dbReference type="ARBA" id="ARBA00022989"/>
    </source>
</evidence>
<keyword evidence="11" id="KW-1185">Reference proteome</keyword>
<evidence type="ECO:0000259" key="9">
    <source>
        <dbReference type="Pfam" id="PF16916"/>
    </source>
</evidence>
<dbReference type="InterPro" id="IPR002524">
    <property type="entry name" value="Cation_efflux"/>
</dbReference>
<evidence type="ECO:0000256" key="2">
    <source>
        <dbReference type="ARBA" id="ARBA00008114"/>
    </source>
</evidence>
<feature type="transmembrane region" description="Helical" evidence="7">
    <location>
        <begin position="89"/>
        <end position="107"/>
    </location>
</feature>
<dbReference type="Pfam" id="PF16916">
    <property type="entry name" value="ZT_dimer"/>
    <property type="match status" value="1"/>
</dbReference>
<feature type="transmembrane region" description="Helical" evidence="7">
    <location>
        <begin position="119"/>
        <end position="141"/>
    </location>
</feature>
<keyword evidence="4 7" id="KW-0812">Transmembrane</keyword>
<dbReference type="NCBIfam" id="TIGR01297">
    <property type="entry name" value="CDF"/>
    <property type="match status" value="1"/>
</dbReference>
<dbReference type="AlphaFoldDB" id="A0AAW6RFF0"/>
<reference evidence="10 11" key="1">
    <citation type="submission" date="2023-04" db="EMBL/GenBank/DDBJ databases">
        <title>Ottowia paracancer sp. nov., isolated from human stomach.</title>
        <authorList>
            <person name="Song Y."/>
        </authorList>
    </citation>
    <scope>NUCLEOTIDE SEQUENCE [LARGE SCALE GENOMIC DNA]</scope>
    <source>
        <strain evidence="10 11">10c7w1</strain>
    </source>
</reference>
<evidence type="ECO:0000313" key="10">
    <source>
        <dbReference type="EMBL" id="MDG9699133.1"/>
    </source>
</evidence>
<dbReference type="InterPro" id="IPR027470">
    <property type="entry name" value="Cation_efflux_CTD"/>
</dbReference>
<dbReference type="EMBL" id="JARVII010000008">
    <property type="protein sequence ID" value="MDG9699133.1"/>
    <property type="molecule type" value="Genomic_DNA"/>
</dbReference>
<evidence type="ECO:0000256" key="7">
    <source>
        <dbReference type="SAM" id="Phobius"/>
    </source>
</evidence>
<comment type="similarity">
    <text evidence="2">Belongs to the cation diffusion facilitator (CDF) transporter (TC 2.A.4) family.</text>
</comment>
<feature type="transmembrane region" description="Helical" evidence="7">
    <location>
        <begin position="51"/>
        <end position="68"/>
    </location>
</feature>
<name>A0AAW6RFF0_9BURK</name>
<dbReference type="RefSeq" id="WP_279524092.1">
    <property type="nucleotide sequence ID" value="NZ_JARVII010000008.1"/>
</dbReference>
<dbReference type="Gene3D" id="3.30.70.1350">
    <property type="entry name" value="Cation efflux protein, cytoplasmic domain"/>
    <property type="match status" value="1"/>
</dbReference>
<feature type="domain" description="Cation efflux protein transmembrane" evidence="8">
    <location>
        <begin position="20"/>
        <end position="212"/>
    </location>
</feature>
<keyword evidence="6 7" id="KW-0472">Membrane</keyword>
<dbReference type="InterPro" id="IPR036837">
    <property type="entry name" value="Cation_efflux_CTD_sf"/>
</dbReference>
<dbReference type="Pfam" id="PF01545">
    <property type="entry name" value="Cation_efflux"/>
    <property type="match status" value="1"/>
</dbReference>
<dbReference type="InterPro" id="IPR058533">
    <property type="entry name" value="Cation_efflux_TM"/>
</dbReference>
<keyword evidence="5 7" id="KW-1133">Transmembrane helix</keyword>
<dbReference type="GO" id="GO:0015086">
    <property type="term" value="F:cadmium ion transmembrane transporter activity"/>
    <property type="evidence" value="ECO:0007669"/>
    <property type="project" value="TreeGrafter"/>
</dbReference>
<organism evidence="10 11">
    <name type="scientific">Ottowia cancrivicina</name>
    <dbReference type="NCBI Taxonomy" id="3040346"/>
    <lineage>
        <taxon>Bacteria</taxon>
        <taxon>Pseudomonadati</taxon>
        <taxon>Pseudomonadota</taxon>
        <taxon>Betaproteobacteria</taxon>
        <taxon>Burkholderiales</taxon>
        <taxon>Comamonadaceae</taxon>
        <taxon>Ottowia</taxon>
    </lineage>
</organism>
<dbReference type="PANTHER" id="PTHR43840">
    <property type="entry name" value="MITOCHONDRIAL METAL TRANSPORTER 1-RELATED"/>
    <property type="match status" value="1"/>
</dbReference>
<dbReference type="Proteomes" id="UP001237156">
    <property type="component" value="Unassembled WGS sequence"/>
</dbReference>
<comment type="subcellular location">
    <subcellularLocation>
        <location evidence="1">Membrane</location>
        <topology evidence="1">Multi-pass membrane protein</topology>
    </subcellularLocation>
</comment>
<dbReference type="GO" id="GO:0006882">
    <property type="term" value="P:intracellular zinc ion homeostasis"/>
    <property type="evidence" value="ECO:0007669"/>
    <property type="project" value="TreeGrafter"/>
</dbReference>
<proteinExistence type="inferred from homology"/>